<dbReference type="AlphaFoldDB" id="A0A6A7BS29"/>
<reference evidence="1" key="1">
    <citation type="journal article" date="2020" name="Stud. Mycol.">
        <title>101 Dothideomycetes genomes: a test case for predicting lifestyles and emergence of pathogens.</title>
        <authorList>
            <person name="Haridas S."/>
            <person name="Albert R."/>
            <person name="Binder M."/>
            <person name="Bloem J."/>
            <person name="Labutti K."/>
            <person name="Salamov A."/>
            <person name="Andreopoulos B."/>
            <person name="Baker S."/>
            <person name="Barry K."/>
            <person name="Bills G."/>
            <person name="Bluhm B."/>
            <person name="Cannon C."/>
            <person name="Castanera R."/>
            <person name="Culley D."/>
            <person name="Daum C."/>
            <person name="Ezra D."/>
            <person name="Gonzalez J."/>
            <person name="Henrissat B."/>
            <person name="Kuo A."/>
            <person name="Liang C."/>
            <person name="Lipzen A."/>
            <person name="Lutzoni F."/>
            <person name="Magnuson J."/>
            <person name="Mondo S."/>
            <person name="Nolan M."/>
            <person name="Ohm R."/>
            <person name="Pangilinan J."/>
            <person name="Park H.-J."/>
            <person name="Ramirez L."/>
            <person name="Alfaro M."/>
            <person name="Sun H."/>
            <person name="Tritt A."/>
            <person name="Yoshinaga Y."/>
            <person name="Zwiers L.-H."/>
            <person name="Turgeon B."/>
            <person name="Goodwin S."/>
            <person name="Spatafora J."/>
            <person name="Crous P."/>
            <person name="Grigoriev I."/>
        </authorList>
    </citation>
    <scope>NUCLEOTIDE SEQUENCE</scope>
    <source>
        <strain evidence="1">CBS 480.64</strain>
    </source>
</reference>
<evidence type="ECO:0000313" key="2">
    <source>
        <dbReference type="Proteomes" id="UP000799421"/>
    </source>
</evidence>
<gene>
    <name evidence="1" type="ORF">K470DRAFT_195302</name>
</gene>
<dbReference type="EMBL" id="MU006020">
    <property type="protein sequence ID" value="KAF2858003.1"/>
    <property type="molecule type" value="Genomic_DNA"/>
</dbReference>
<evidence type="ECO:0000313" key="1">
    <source>
        <dbReference type="EMBL" id="KAF2858003.1"/>
    </source>
</evidence>
<organism evidence="1 2">
    <name type="scientific">Piedraia hortae CBS 480.64</name>
    <dbReference type="NCBI Taxonomy" id="1314780"/>
    <lineage>
        <taxon>Eukaryota</taxon>
        <taxon>Fungi</taxon>
        <taxon>Dikarya</taxon>
        <taxon>Ascomycota</taxon>
        <taxon>Pezizomycotina</taxon>
        <taxon>Dothideomycetes</taxon>
        <taxon>Dothideomycetidae</taxon>
        <taxon>Capnodiales</taxon>
        <taxon>Piedraiaceae</taxon>
        <taxon>Piedraia</taxon>
    </lineage>
</organism>
<keyword evidence="2" id="KW-1185">Reference proteome</keyword>
<accession>A0A6A7BS29</accession>
<feature type="non-terminal residue" evidence="1">
    <location>
        <position position="51"/>
    </location>
</feature>
<feature type="non-terminal residue" evidence="1">
    <location>
        <position position="1"/>
    </location>
</feature>
<name>A0A6A7BS29_9PEZI</name>
<proteinExistence type="predicted"/>
<dbReference type="Proteomes" id="UP000799421">
    <property type="component" value="Unassembled WGS sequence"/>
</dbReference>
<protein>
    <submittedName>
        <fullName evidence="1">Uncharacterized protein</fullName>
    </submittedName>
</protein>
<sequence length="51" mass="6086">ADRIALLVVYMPTFRHSLSSFVHVWNHHTNRHQPNRPYLVTGVRQVPYNYP</sequence>